<accession>A0A9D4J830</accession>
<proteinExistence type="predicted"/>
<evidence type="ECO:0000313" key="2">
    <source>
        <dbReference type="Proteomes" id="UP000828390"/>
    </source>
</evidence>
<reference evidence="1" key="1">
    <citation type="journal article" date="2019" name="bioRxiv">
        <title>The Genome of the Zebra Mussel, Dreissena polymorpha: A Resource for Invasive Species Research.</title>
        <authorList>
            <person name="McCartney M.A."/>
            <person name="Auch B."/>
            <person name="Kono T."/>
            <person name="Mallez S."/>
            <person name="Zhang Y."/>
            <person name="Obille A."/>
            <person name="Becker A."/>
            <person name="Abrahante J.E."/>
            <person name="Garbe J."/>
            <person name="Badalamenti J.P."/>
            <person name="Herman A."/>
            <person name="Mangelson H."/>
            <person name="Liachko I."/>
            <person name="Sullivan S."/>
            <person name="Sone E.D."/>
            <person name="Koren S."/>
            <person name="Silverstein K.A.T."/>
            <person name="Beckman K.B."/>
            <person name="Gohl D.M."/>
        </authorList>
    </citation>
    <scope>NUCLEOTIDE SEQUENCE</scope>
    <source>
        <strain evidence="1">Duluth1</strain>
        <tissue evidence="1">Whole animal</tissue>
    </source>
</reference>
<comment type="caution">
    <text evidence="1">The sequence shown here is derived from an EMBL/GenBank/DDBJ whole genome shotgun (WGS) entry which is preliminary data.</text>
</comment>
<name>A0A9D4J830_DREPO</name>
<dbReference type="AlphaFoldDB" id="A0A9D4J830"/>
<keyword evidence="2" id="KW-1185">Reference proteome</keyword>
<dbReference type="Proteomes" id="UP000828390">
    <property type="component" value="Unassembled WGS sequence"/>
</dbReference>
<gene>
    <name evidence="1" type="ORF">DPMN_152597</name>
</gene>
<dbReference type="EMBL" id="JAIWYP010000007">
    <property type="protein sequence ID" value="KAH3798993.1"/>
    <property type="molecule type" value="Genomic_DNA"/>
</dbReference>
<reference evidence="1" key="2">
    <citation type="submission" date="2020-11" db="EMBL/GenBank/DDBJ databases">
        <authorList>
            <person name="McCartney M.A."/>
            <person name="Auch B."/>
            <person name="Kono T."/>
            <person name="Mallez S."/>
            <person name="Becker A."/>
            <person name="Gohl D.M."/>
            <person name="Silverstein K.A.T."/>
            <person name="Koren S."/>
            <person name="Bechman K.B."/>
            <person name="Herman A."/>
            <person name="Abrahante J.E."/>
            <person name="Garbe J."/>
        </authorList>
    </citation>
    <scope>NUCLEOTIDE SEQUENCE</scope>
    <source>
        <strain evidence="1">Duluth1</strain>
        <tissue evidence="1">Whole animal</tissue>
    </source>
</reference>
<organism evidence="1 2">
    <name type="scientific">Dreissena polymorpha</name>
    <name type="common">Zebra mussel</name>
    <name type="synonym">Mytilus polymorpha</name>
    <dbReference type="NCBI Taxonomy" id="45954"/>
    <lineage>
        <taxon>Eukaryota</taxon>
        <taxon>Metazoa</taxon>
        <taxon>Spiralia</taxon>
        <taxon>Lophotrochozoa</taxon>
        <taxon>Mollusca</taxon>
        <taxon>Bivalvia</taxon>
        <taxon>Autobranchia</taxon>
        <taxon>Heteroconchia</taxon>
        <taxon>Euheterodonta</taxon>
        <taxon>Imparidentia</taxon>
        <taxon>Neoheterodontei</taxon>
        <taxon>Myida</taxon>
        <taxon>Dreissenoidea</taxon>
        <taxon>Dreissenidae</taxon>
        <taxon>Dreissena</taxon>
    </lineage>
</organism>
<protein>
    <submittedName>
        <fullName evidence="1">Uncharacterized protein</fullName>
    </submittedName>
</protein>
<evidence type="ECO:0000313" key="1">
    <source>
        <dbReference type="EMBL" id="KAH3798993.1"/>
    </source>
</evidence>
<sequence>MLVKAGIIMQQTTASTNAIKTALHVPLEPSAQHANLVDTERHVKWCVLQDAMVDFVIRLMENITAVQTLIDTNATSVYLVDTERHVKWCVLQDAMVDFVIRQMENVTAV</sequence>